<keyword evidence="1" id="KW-0472">Membrane</keyword>
<keyword evidence="1" id="KW-1133">Transmembrane helix</keyword>
<feature type="transmembrane region" description="Helical" evidence="1">
    <location>
        <begin position="123"/>
        <end position="142"/>
    </location>
</feature>
<dbReference type="EMBL" id="BAAAOH010000001">
    <property type="protein sequence ID" value="GAA1985000.1"/>
    <property type="molecule type" value="Genomic_DNA"/>
</dbReference>
<feature type="transmembrane region" description="Helical" evidence="1">
    <location>
        <begin position="59"/>
        <end position="83"/>
    </location>
</feature>
<feature type="transmembrane region" description="Helical" evidence="1">
    <location>
        <begin position="217"/>
        <end position="242"/>
    </location>
</feature>
<sequence>MTLRVRLHQRVTAESLGLARILIFGIWIYYVLVDPIQRLALLPIELFHPFGVFRALPDWFWSAVVTPTGLLGLTLVCLVLFVWAGLGLRGARFVTALAVIAALTYLQVKKGFGGHFDHRELTLLYVTAALLLTPAWDAFAVSRARRAGTRRPDVYRSSLLVLCFVVILQYLFIGTARLFIGGPGVFLGGTLQNWVENRNLRPNPFGFDLGTYFLGSFWAVPLDLLFLGGTILEITAIVLLFLPPGWIKLLFVVGFAVFHTSIFLLMNVAFPENVVLLLLFFDLAAPLRRMRSGHQAGGSAVFDPANPAASAFVAQVRAATVGVAYSARSGAEGGLEFRADAAGESATSPNVVDGERARTELLFRRRGWLGIAWLREHVFHRSGAIKPDRTGLGRWLFGPVSHAEMPASQE</sequence>
<evidence type="ECO:0000313" key="3">
    <source>
        <dbReference type="Proteomes" id="UP001500326"/>
    </source>
</evidence>
<keyword evidence="1" id="KW-0812">Transmembrane</keyword>
<dbReference type="Proteomes" id="UP001500326">
    <property type="component" value="Unassembled WGS sequence"/>
</dbReference>
<evidence type="ECO:0000313" key="2">
    <source>
        <dbReference type="EMBL" id="GAA1985000.1"/>
    </source>
</evidence>
<reference evidence="2 3" key="1">
    <citation type="journal article" date="2019" name="Int. J. Syst. Evol. Microbiol.">
        <title>The Global Catalogue of Microorganisms (GCM) 10K type strain sequencing project: providing services to taxonomists for standard genome sequencing and annotation.</title>
        <authorList>
            <consortium name="The Broad Institute Genomics Platform"/>
            <consortium name="The Broad Institute Genome Sequencing Center for Infectious Disease"/>
            <person name="Wu L."/>
            <person name="Ma J."/>
        </authorList>
    </citation>
    <scope>NUCLEOTIDE SEQUENCE [LARGE SCALE GENOMIC DNA]</scope>
    <source>
        <strain evidence="2 3">JCM 14902</strain>
    </source>
</reference>
<feature type="transmembrane region" description="Helical" evidence="1">
    <location>
        <begin position="154"/>
        <end position="173"/>
    </location>
</feature>
<feature type="transmembrane region" description="Helical" evidence="1">
    <location>
        <begin position="249"/>
        <end position="270"/>
    </location>
</feature>
<comment type="caution">
    <text evidence="2">The sequence shown here is derived from an EMBL/GenBank/DDBJ whole genome shotgun (WGS) entry which is preliminary data.</text>
</comment>
<keyword evidence="3" id="KW-1185">Reference proteome</keyword>
<organism evidence="2 3">
    <name type="scientific">Microbacterium pumilum</name>
    <dbReference type="NCBI Taxonomy" id="344165"/>
    <lineage>
        <taxon>Bacteria</taxon>
        <taxon>Bacillati</taxon>
        <taxon>Actinomycetota</taxon>
        <taxon>Actinomycetes</taxon>
        <taxon>Micrococcales</taxon>
        <taxon>Microbacteriaceae</taxon>
        <taxon>Microbacterium</taxon>
    </lineage>
</organism>
<evidence type="ECO:0000256" key="1">
    <source>
        <dbReference type="SAM" id="Phobius"/>
    </source>
</evidence>
<protein>
    <recommendedName>
        <fullName evidence="4">HTTM domain-containing protein</fullName>
    </recommendedName>
</protein>
<feature type="transmembrane region" description="Helical" evidence="1">
    <location>
        <begin position="90"/>
        <end position="108"/>
    </location>
</feature>
<feature type="transmembrane region" description="Helical" evidence="1">
    <location>
        <begin position="12"/>
        <end position="32"/>
    </location>
</feature>
<proteinExistence type="predicted"/>
<accession>A0ABN2SDW4</accession>
<gene>
    <name evidence="2" type="ORF">GCM10009777_18710</name>
</gene>
<name>A0ABN2SDW4_9MICO</name>
<dbReference type="RefSeq" id="WP_344060936.1">
    <property type="nucleotide sequence ID" value="NZ_BAAAOH010000001.1"/>
</dbReference>
<evidence type="ECO:0008006" key="4">
    <source>
        <dbReference type="Google" id="ProtNLM"/>
    </source>
</evidence>